<proteinExistence type="predicted"/>
<evidence type="ECO:0000313" key="2">
    <source>
        <dbReference type="EMBL" id="GAA0708612.1"/>
    </source>
</evidence>
<organism evidence="2 3">
    <name type="scientific">Dokdonella soli</name>
    <dbReference type="NCBI Taxonomy" id="529810"/>
    <lineage>
        <taxon>Bacteria</taxon>
        <taxon>Pseudomonadati</taxon>
        <taxon>Pseudomonadota</taxon>
        <taxon>Gammaproteobacteria</taxon>
        <taxon>Lysobacterales</taxon>
        <taxon>Rhodanobacteraceae</taxon>
        <taxon>Dokdonella</taxon>
    </lineage>
</organism>
<comment type="caution">
    <text evidence="2">The sequence shown here is derived from an EMBL/GenBank/DDBJ whole genome shotgun (WGS) entry which is preliminary data.</text>
</comment>
<feature type="compositionally biased region" description="Polar residues" evidence="1">
    <location>
        <begin position="36"/>
        <end position="49"/>
    </location>
</feature>
<dbReference type="Proteomes" id="UP001501523">
    <property type="component" value="Unassembled WGS sequence"/>
</dbReference>
<feature type="region of interest" description="Disordered" evidence="1">
    <location>
        <begin position="1"/>
        <end position="60"/>
    </location>
</feature>
<sequence>MGHQNKPQTSPQKHAPMHSPDQKMPGQHDDKHRHSQGNQPNDPNRTNPNPGMKNPGRDDR</sequence>
<dbReference type="RefSeq" id="WP_343787476.1">
    <property type="nucleotide sequence ID" value="NZ_BAAAEU010000004.1"/>
</dbReference>
<keyword evidence="3" id="KW-1185">Reference proteome</keyword>
<reference evidence="2 3" key="1">
    <citation type="journal article" date="2019" name="Int. J. Syst. Evol. Microbiol.">
        <title>The Global Catalogue of Microorganisms (GCM) 10K type strain sequencing project: providing services to taxonomists for standard genome sequencing and annotation.</title>
        <authorList>
            <consortium name="The Broad Institute Genomics Platform"/>
            <consortium name="The Broad Institute Genome Sequencing Center for Infectious Disease"/>
            <person name="Wu L."/>
            <person name="Ma J."/>
        </authorList>
    </citation>
    <scope>NUCLEOTIDE SEQUENCE [LARGE SCALE GENOMIC DNA]</scope>
    <source>
        <strain evidence="2 3">JCM 15421</strain>
    </source>
</reference>
<evidence type="ECO:0000313" key="3">
    <source>
        <dbReference type="Proteomes" id="UP001501523"/>
    </source>
</evidence>
<feature type="compositionally biased region" description="Polar residues" evidence="1">
    <location>
        <begin position="1"/>
        <end position="12"/>
    </location>
</feature>
<evidence type="ECO:0000256" key="1">
    <source>
        <dbReference type="SAM" id="MobiDB-lite"/>
    </source>
</evidence>
<accession>A0ABN1IDD0</accession>
<name>A0ABN1IDD0_9GAMM</name>
<protein>
    <submittedName>
        <fullName evidence="2">Uncharacterized protein</fullName>
    </submittedName>
</protein>
<dbReference type="EMBL" id="BAAAEU010000004">
    <property type="protein sequence ID" value="GAA0708612.1"/>
    <property type="molecule type" value="Genomic_DNA"/>
</dbReference>
<gene>
    <name evidence="2" type="ORF">GCM10009105_08350</name>
</gene>